<comment type="caution">
    <text evidence="2">The sequence shown here is derived from an EMBL/GenBank/DDBJ whole genome shotgun (WGS) entry which is preliminary data.</text>
</comment>
<evidence type="ECO:0000256" key="1">
    <source>
        <dbReference type="SAM" id="MobiDB-lite"/>
    </source>
</evidence>
<dbReference type="PANTHER" id="PTHR48449">
    <property type="entry name" value="DUF1985 DOMAIN-CONTAINING PROTEIN"/>
    <property type="match status" value="1"/>
</dbReference>
<feature type="region of interest" description="Disordered" evidence="1">
    <location>
        <begin position="119"/>
        <end position="140"/>
    </location>
</feature>
<dbReference type="EMBL" id="JAGKQM010000016">
    <property type="protein sequence ID" value="KAH0872758.1"/>
    <property type="molecule type" value="Genomic_DNA"/>
</dbReference>
<feature type="compositionally biased region" description="Acidic residues" evidence="1">
    <location>
        <begin position="234"/>
        <end position="291"/>
    </location>
</feature>
<proteinExistence type="predicted"/>
<accession>A0ABQ7YXX9</accession>
<name>A0ABQ7YXX9_BRANA</name>
<evidence type="ECO:0000313" key="2">
    <source>
        <dbReference type="EMBL" id="KAH0872758.1"/>
    </source>
</evidence>
<feature type="compositionally biased region" description="Basic residues" evidence="1">
    <location>
        <begin position="119"/>
        <end position="129"/>
    </location>
</feature>
<evidence type="ECO:0000313" key="3">
    <source>
        <dbReference type="Proteomes" id="UP000824890"/>
    </source>
</evidence>
<feature type="compositionally biased region" description="Basic and acidic residues" evidence="1">
    <location>
        <begin position="292"/>
        <end position="303"/>
    </location>
</feature>
<organism evidence="2 3">
    <name type="scientific">Brassica napus</name>
    <name type="common">Rape</name>
    <dbReference type="NCBI Taxonomy" id="3708"/>
    <lineage>
        <taxon>Eukaryota</taxon>
        <taxon>Viridiplantae</taxon>
        <taxon>Streptophyta</taxon>
        <taxon>Embryophyta</taxon>
        <taxon>Tracheophyta</taxon>
        <taxon>Spermatophyta</taxon>
        <taxon>Magnoliopsida</taxon>
        <taxon>eudicotyledons</taxon>
        <taxon>Gunneridae</taxon>
        <taxon>Pentapetalae</taxon>
        <taxon>rosids</taxon>
        <taxon>malvids</taxon>
        <taxon>Brassicales</taxon>
        <taxon>Brassicaceae</taxon>
        <taxon>Brassiceae</taxon>
        <taxon>Brassica</taxon>
    </lineage>
</organism>
<feature type="region of interest" description="Disordered" evidence="1">
    <location>
        <begin position="190"/>
        <end position="303"/>
    </location>
</feature>
<reference evidence="2 3" key="1">
    <citation type="submission" date="2021-05" db="EMBL/GenBank/DDBJ databases">
        <title>Genome Assembly of Synthetic Allotetraploid Brassica napus Reveals Homoeologous Exchanges between Subgenomes.</title>
        <authorList>
            <person name="Davis J.T."/>
        </authorList>
    </citation>
    <scope>NUCLEOTIDE SEQUENCE [LARGE SCALE GENOMIC DNA]</scope>
    <source>
        <strain evidence="3">cv. Da-Ae</strain>
        <tissue evidence="2">Seedling</tissue>
    </source>
</reference>
<protein>
    <submittedName>
        <fullName evidence="2">Uncharacterized protein</fullName>
    </submittedName>
</protein>
<dbReference type="PANTHER" id="PTHR48449:SF1">
    <property type="entry name" value="DUF1985 DOMAIN-CONTAINING PROTEIN"/>
    <property type="match status" value="1"/>
</dbReference>
<keyword evidence="3" id="KW-1185">Reference proteome</keyword>
<gene>
    <name evidence="2" type="ORF">HID58_070120</name>
</gene>
<dbReference type="Proteomes" id="UP000824890">
    <property type="component" value="Unassembled WGS sequence"/>
</dbReference>
<sequence>MIAPKRVMGVCDDPPGEFCTKLRQKTKKMTGLPLALQLVAYECIPQLLARLGSNDDLKIIDCESLPQHTRLNLVDVLEAEHHSELTVQPMMEIGPDKPDGWGEWDDEIDDRRDLYDHKKRKAANKRKRQAGSLRTNVGGGGHVLKQRRVSTYFRRPTLVDDDKYDELVARFDALEKVVVWMKKRVKEKKKKSAGAAEVEEHRDKTESPIVKDVGEDVSVDVDDVGIGNEKLPAESEDVEAEEKEDSEDSVSEDVESEDEEEEEDGECSGGEDVEAEDVDDSVCEDEEDDEQDKGSRATDVEME</sequence>